<name>A0ABR6YSQ7_9FIRM</name>
<comment type="caution">
    <text evidence="7">The sequence shown here is derived from an EMBL/GenBank/DDBJ whole genome shotgun (WGS) entry which is preliminary data.</text>
</comment>
<protein>
    <recommendedName>
        <fullName evidence="6">Yip1 domain-containing protein</fullName>
    </recommendedName>
</protein>
<feature type="transmembrane region" description="Helical" evidence="5">
    <location>
        <begin position="68"/>
        <end position="88"/>
    </location>
</feature>
<sequence length="252" mass="27413">MKRRDKSGYLIKKSNEKNNNSGGDFKCVNDQLPKQYQKLKREGVRMNYLYLLINPVKFFKQVAEKEKVSLLIPILIIAIIGCLTGVIAGNVVGSMDLPADQMGMVKTISIVTGIISGIISVAVAMVVKAAIFNLVLKKMGGEGSFKTAVYVVGLSYFPKIFQNILNIFFQKPIDMTNVYEMDWVAFLGGIFSVFNIWQLVLTIIGLAIVYGVSYKKTAIPVIGLEVVAAGLSLGVSLISLNSMAGLSTTAIS</sequence>
<feature type="transmembrane region" description="Helical" evidence="5">
    <location>
        <begin position="108"/>
        <end position="136"/>
    </location>
</feature>
<evidence type="ECO:0000313" key="7">
    <source>
        <dbReference type="EMBL" id="MBC3898215.1"/>
    </source>
</evidence>
<feature type="transmembrane region" description="Helical" evidence="5">
    <location>
        <begin position="189"/>
        <end position="212"/>
    </location>
</feature>
<dbReference type="Pfam" id="PF04893">
    <property type="entry name" value="Yip1"/>
    <property type="match status" value="1"/>
</dbReference>
<evidence type="ECO:0000256" key="3">
    <source>
        <dbReference type="ARBA" id="ARBA00022989"/>
    </source>
</evidence>
<dbReference type="InterPro" id="IPR006977">
    <property type="entry name" value="Yip1_dom"/>
</dbReference>
<accession>A0ABR6YSQ7</accession>
<feature type="domain" description="Yip1" evidence="6">
    <location>
        <begin position="50"/>
        <end position="233"/>
    </location>
</feature>
<keyword evidence="2 5" id="KW-0812">Transmembrane</keyword>
<dbReference type="EMBL" id="WJBE01000001">
    <property type="protein sequence ID" value="MBC3898215.1"/>
    <property type="molecule type" value="Genomic_DNA"/>
</dbReference>
<dbReference type="Proteomes" id="UP000622405">
    <property type="component" value="Unassembled WGS sequence"/>
</dbReference>
<evidence type="ECO:0000313" key="8">
    <source>
        <dbReference type="Proteomes" id="UP000622405"/>
    </source>
</evidence>
<organism evidence="7 8">
    <name type="scientific">Acetobacterium malicum</name>
    <dbReference type="NCBI Taxonomy" id="52692"/>
    <lineage>
        <taxon>Bacteria</taxon>
        <taxon>Bacillati</taxon>
        <taxon>Bacillota</taxon>
        <taxon>Clostridia</taxon>
        <taxon>Eubacteriales</taxon>
        <taxon>Eubacteriaceae</taxon>
        <taxon>Acetobacterium</taxon>
    </lineage>
</organism>
<feature type="transmembrane region" description="Helical" evidence="5">
    <location>
        <begin position="148"/>
        <end position="169"/>
    </location>
</feature>
<evidence type="ECO:0000256" key="4">
    <source>
        <dbReference type="ARBA" id="ARBA00023136"/>
    </source>
</evidence>
<comment type="subcellular location">
    <subcellularLocation>
        <location evidence="1">Membrane</location>
        <topology evidence="1">Multi-pass membrane protein</topology>
    </subcellularLocation>
</comment>
<keyword evidence="8" id="KW-1185">Reference proteome</keyword>
<evidence type="ECO:0000256" key="2">
    <source>
        <dbReference type="ARBA" id="ARBA00022692"/>
    </source>
</evidence>
<keyword evidence="4 5" id="KW-0472">Membrane</keyword>
<feature type="transmembrane region" description="Helical" evidence="5">
    <location>
        <begin position="219"/>
        <end position="240"/>
    </location>
</feature>
<reference evidence="7 8" key="1">
    <citation type="journal article" date="2020" name="mSystems">
        <title>Defining Genomic and Predicted Metabolic Features of the Acetobacterium Genus.</title>
        <authorList>
            <person name="Ross D.E."/>
            <person name="Marshall C.W."/>
            <person name="Gulliver D."/>
            <person name="May H.D."/>
            <person name="Norman R.S."/>
        </authorList>
    </citation>
    <scope>NUCLEOTIDE SEQUENCE [LARGE SCALE GENOMIC DNA]</scope>
    <source>
        <strain evidence="7 8">DSM 4132</strain>
    </source>
</reference>
<evidence type="ECO:0000259" key="6">
    <source>
        <dbReference type="Pfam" id="PF04893"/>
    </source>
</evidence>
<gene>
    <name evidence="7" type="ORF">GH811_01115</name>
</gene>
<evidence type="ECO:0000256" key="5">
    <source>
        <dbReference type="SAM" id="Phobius"/>
    </source>
</evidence>
<proteinExistence type="predicted"/>
<evidence type="ECO:0000256" key="1">
    <source>
        <dbReference type="ARBA" id="ARBA00004141"/>
    </source>
</evidence>
<keyword evidence="3 5" id="KW-1133">Transmembrane helix</keyword>